<name>R0MR80_NOSB1</name>
<evidence type="ECO:0000313" key="1">
    <source>
        <dbReference type="EMBL" id="EOB15378.1"/>
    </source>
</evidence>
<gene>
    <name evidence="1" type="ORF">NBO_4g0006</name>
</gene>
<protein>
    <submittedName>
        <fullName evidence="1">Uncharacterized protein</fullName>
    </submittedName>
</protein>
<dbReference type="VEuPathDB" id="MicrosporidiaDB:NBO_4g0006"/>
<sequence length="303" mass="36229">MDFVEILLNLSFFNNFRHCSCSEHGINQNGKDLRSKKINYQDPSEEIYQFPFESDSLVHFSGLIKISIEQLKILEKFKYELSFISELLNIGEWFIRIPFDQIESLNRDSYFSYLTESINLIDDFKSLLEKRKECFDGPVPISESILNIKYDLNLIHELLPSIRELYTIEERKSNSSDFCKIISELNSLEKLIKELIKDLKNYSGLIIKNNEFFYKKSKIFEYKTKLENESKYLLSKRTWGTNKYRSNNNYLFKELKDIFNDVSRNYLKKESDLLNSIFTTLNNVRVRIERYKRYLTEIKKDRG</sequence>
<evidence type="ECO:0000313" key="2">
    <source>
        <dbReference type="Proteomes" id="UP000016927"/>
    </source>
</evidence>
<accession>R0MR80</accession>
<keyword evidence="2" id="KW-1185">Reference proteome</keyword>
<proteinExistence type="predicted"/>
<dbReference type="HOGENOM" id="CLU_918586_0_0_1"/>
<organism evidence="1 2">
    <name type="scientific">Nosema bombycis (strain CQ1 / CVCC 102059)</name>
    <name type="common">Microsporidian parasite</name>
    <name type="synonym">Pebrine of silkworm</name>
    <dbReference type="NCBI Taxonomy" id="578461"/>
    <lineage>
        <taxon>Eukaryota</taxon>
        <taxon>Fungi</taxon>
        <taxon>Fungi incertae sedis</taxon>
        <taxon>Microsporidia</taxon>
        <taxon>Nosematidae</taxon>
        <taxon>Nosema</taxon>
    </lineage>
</organism>
<dbReference type="Proteomes" id="UP000016927">
    <property type="component" value="Unassembled WGS sequence"/>
</dbReference>
<reference evidence="1 2" key="1">
    <citation type="journal article" date="2013" name="BMC Genomics">
        <title>Comparative genomics of parasitic silkworm microsporidia reveal an association between genome expansion and host adaptation.</title>
        <authorList>
            <person name="Pan G."/>
            <person name="Xu J."/>
            <person name="Li T."/>
            <person name="Xia Q."/>
            <person name="Liu S.L."/>
            <person name="Zhang G."/>
            <person name="Li S."/>
            <person name="Li C."/>
            <person name="Liu H."/>
            <person name="Yang L."/>
            <person name="Liu T."/>
            <person name="Zhang X."/>
            <person name="Wu Z."/>
            <person name="Fan W."/>
            <person name="Dang X."/>
            <person name="Xiang H."/>
            <person name="Tao M."/>
            <person name="Li Y."/>
            <person name="Hu J."/>
            <person name="Li Z."/>
            <person name="Lin L."/>
            <person name="Luo J."/>
            <person name="Geng L."/>
            <person name="Wang L."/>
            <person name="Long M."/>
            <person name="Wan Y."/>
            <person name="He N."/>
            <person name="Zhang Z."/>
            <person name="Lu C."/>
            <person name="Keeling P.J."/>
            <person name="Wang J."/>
            <person name="Xiang Z."/>
            <person name="Zhou Z."/>
        </authorList>
    </citation>
    <scope>NUCLEOTIDE SEQUENCE [LARGE SCALE GENOMIC DNA]</scope>
    <source>
        <strain evidence="2">CQ1 / CVCC 102059</strain>
    </source>
</reference>
<dbReference type="EMBL" id="KB908912">
    <property type="protein sequence ID" value="EOB15378.1"/>
    <property type="molecule type" value="Genomic_DNA"/>
</dbReference>
<dbReference type="AlphaFoldDB" id="R0MR80"/>